<feature type="transmembrane region" description="Helical" evidence="1">
    <location>
        <begin position="141"/>
        <end position="163"/>
    </location>
</feature>
<dbReference type="EMBL" id="SJPT01000003">
    <property type="protein sequence ID" value="TWU24388.1"/>
    <property type="molecule type" value="Genomic_DNA"/>
</dbReference>
<feature type="domain" description="EamA" evidence="2">
    <location>
        <begin position="4"/>
        <end position="131"/>
    </location>
</feature>
<dbReference type="Proteomes" id="UP000316304">
    <property type="component" value="Unassembled WGS sequence"/>
</dbReference>
<keyword evidence="1" id="KW-1133">Transmembrane helix</keyword>
<comment type="caution">
    <text evidence="3">The sequence shown here is derived from an EMBL/GenBank/DDBJ whole genome shotgun (WGS) entry which is preliminary data.</text>
</comment>
<dbReference type="GO" id="GO:0016020">
    <property type="term" value="C:membrane"/>
    <property type="evidence" value="ECO:0007669"/>
    <property type="project" value="InterPro"/>
</dbReference>
<accession>A0A5C6CIY9</accession>
<gene>
    <name evidence="3" type="ORF">Pla52o_23150</name>
</gene>
<keyword evidence="1" id="KW-0472">Membrane</keyword>
<feature type="transmembrane region" description="Helical" evidence="1">
    <location>
        <begin position="206"/>
        <end position="230"/>
    </location>
</feature>
<keyword evidence="4" id="KW-1185">Reference proteome</keyword>
<sequence length="291" mass="31065">MHLLLPLLASILFVFGLIFVKRSGEAGAGPITVMFVSNLFTSIAFSFLWLLGGTLQAWAMFWQPAVIAALFMMGLAFTLLSVGRGDVSVAAPIFGVKVVLVAMLLTFVGGETLPKSVWYAAALAALGIALIQWTGRGHFHHIVMTIVFALAAATCFATFDFLVQTWSPAWGPGRFLPVVFWILGLVSLGLAPWVEWSKLKDSQLLANLLPGATFVALQALCITVAVAAFGDAARINVVYALRGLWGVALAWAVAKTWGGAEADHGHQTMVTRMVGAGLLTVAVILVIFARH</sequence>
<dbReference type="AlphaFoldDB" id="A0A5C6CIY9"/>
<evidence type="ECO:0000256" key="1">
    <source>
        <dbReference type="SAM" id="Phobius"/>
    </source>
</evidence>
<feature type="transmembrane region" description="Helical" evidence="1">
    <location>
        <begin position="30"/>
        <end position="52"/>
    </location>
</feature>
<dbReference type="SUPFAM" id="SSF103481">
    <property type="entry name" value="Multidrug resistance efflux transporter EmrE"/>
    <property type="match status" value="1"/>
</dbReference>
<dbReference type="OrthoDB" id="259867at2"/>
<feature type="transmembrane region" description="Helical" evidence="1">
    <location>
        <begin position="175"/>
        <end position="194"/>
    </location>
</feature>
<feature type="transmembrane region" description="Helical" evidence="1">
    <location>
        <begin position="117"/>
        <end position="135"/>
    </location>
</feature>
<feature type="transmembrane region" description="Helical" evidence="1">
    <location>
        <begin position="269"/>
        <end position="289"/>
    </location>
</feature>
<evidence type="ECO:0000259" key="2">
    <source>
        <dbReference type="Pfam" id="PF00892"/>
    </source>
</evidence>
<protein>
    <recommendedName>
        <fullName evidence="2">EamA domain-containing protein</fullName>
    </recommendedName>
</protein>
<dbReference type="InterPro" id="IPR037185">
    <property type="entry name" value="EmrE-like"/>
</dbReference>
<feature type="transmembrane region" description="Helical" evidence="1">
    <location>
        <begin position="89"/>
        <end position="110"/>
    </location>
</feature>
<feature type="transmembrane region" description="Helical" evidence="1">
    <location>
        <begin position="237"/>
        <end position="257"/>
    </location>
</feature>
<organism evidence="3 4">
    <name type="scientific">Novipirellula galeiformis</name>
    <dbReference type="NCBI Taxonomy" id="2528004"/>
    <lineage>
        <taxon>Bacteria</taxon>
        <taxon>Pseudomonadati</taxon>
        <taxon>Planctomycetota</taxon>
        <taxon>Planctomycetia</taxon>
        <taxon>Pirellulales</taxon>
        <taxon>Pirellulaceae</taxon>
        <taxon>Novipirellula</taxon>
    </lineage>
</organism>
<proteinExistence type="predicted"/>
<dbReference type="InterPro" id="IPR000620">
    <property type="entry name" value="EamA_dom"/>
</dbReference>
<evidence type="ECO:0000313" key="4">
    <source>
        <dbReference type="Proteomes" id="UP000316304"/>
    </source>
</evidence>
<name>A0A5C6CIY9_9BACT</name>
<dbReference type="Pfam" id="PF00892">
    <property type="entry name" value="EamA"/>
    <property type="match status" value="1"/>
</dbReference>
<reference evidence="3 4" key="1">
    <citation type="submission" date="2019-02" db="EMBL/GenBank/DDBJ databases">
        <title>Deep-cultivation of Planctomycetes and their phenomic and genomic characterization uncovers novel biology.</title>
        <authorList>
            <person name="Wiegand S."/>
            <person name="Jogler M."/>
            <person name="Boedeker C."/>
            <person name="Pinto D."/>
            <person name="Vollmers J."/>
            <person name="Rivas-Marin E."/>
            <person name="Kohn T."/>
            <person name="Peeters S.H."/>
            <person name="Heuer A."/>
            <person name="Rast P."/>
            <person name="Oberbeckmann S."/>
            <person name="Bunk B."/>
            <person name="Jeske O."/>
            <person name="Meyerdierks A."/>
            <person name="Storesund J.E."/>
            <person name="Kallscheuer N."/>
            <person name="Luecker S."/>
            <person name="Lage O.M."/>
            <person name="Pohl T."/>
            <person name="Merkel B.J."/>
            <person name="Hornburger P."/>
            <person name="Mueller R.-W."/>
            <person name="Bruemmer F."/>
            <person name="Labrenz M."/>
            <person name="Spormann A.M."/>
            <person name="Op Den Camp H."/>
            <person name="Overmann J."/>
            <person name="Amann R."/>
            <person name="Jetten M.S.M."/>
            <person name="Mascher T."/>
            <person name="Medema M.H."/>
            <person name="Devos D.P."/>
            <person name="Kaster A.-K."/>
            <person name="Ovreas L."/>
            <person name="Rohde M."/>
            <person name="Galperin M.Y."/>
            <person name="Jogler C."/>
        </authorList>
    </citation>
    <scope>NUCLEOTIDE SEQUENCE [LARGE SCALE GENOMIC DNA]</scope>
    <source>
        <strain evidence="3 4">Pla52o</strain>
    </source>
</reference>
<evidence type="ECO:0000313" key="3">
    <source>
        <dbReference type="EMBL" id="TWU24388.1"/>
    </source>
</evidence>
<dbReference type="RefSeq" id="WP_146594564.1">
    <property type="nucleotide sequence ID" value="NZ_SJPT01000003.1"/>
</dbReference>
<keyword evidence="1" id="KW-0812">Transmembrane</keyword>
<feature type="transmembrane region" description="Helical" evidence="1">
    <location>
        <begin position="64"/>
        <end position="83"/>
    </location>
</feature>